<organism evidence="1 2">
    <name type="scientific">Bacillus wiedmannii</name>
    <dbReference type="NCBI Taxonomy" id="1890302"/>
    <lineage>
        <taxon>Bacteria</taxon>
        <taxon>Bacillati</taxon>
        <taxon>Bacillota</taxon>
        <taxon>Bacilli</taxon>
        <taxon>Bacillales</taxon>
        <taxon>Bacillaceae</taxon>
        <taxon>Bacillus</taxon>
        <taxon>Bacillus cereus group</taxon>
    </lineage>
</organism>
<gene>
    <name evidence="1" type="ORF">FC699_14205</name>
</gene>
<dbReference type="AlphaFoldDB" id="A0A4V5TUS4"/>
<evidence type="ECO:0000313" key="1">
    <source>
        <dbReference type="EMBL" id="TKI95063.1"/>
    </source>
</evidence>
<sequence>MVITNRRKSSYIMNEMERIINCCNCDNELFRTNI</sequence>
<protein>
    <submittedName>
        <fullName evidence="1">Group-specific protein</fullName>
    </submittedName>
</protein>
<accession>A0A4V5TUS4</accession>
<feature type="non-terminal residue" evidence="1">
    <location>
        <position position="34"/>
    </location>
</feature>
<reference evidence="1 2" key="1">
    <citation type="journal article" date="2019" name="Environ. Microbiol.">
        <title>An active ?-lactamase is a part of an orchestrated cell wall stress resistance network of Bacillus subtilis and related rhizosphere species.</title>
        <authorList>
            <person name="Bucher T."/>
            <person name="Keren-Paz A."/>
            <person name="Hausser J."/>
            <person name="Olender T."/>
            <person name="Cytryn E."/>
            <person name="Kolodkin-Gal I."/>
        </authorList>
    </citation>
    <scope>NUCLEOTIDE SEQUENCE [LARGE SCALE GENOMIC DNA]</scope>
    <source>
        <strain evidence="1 2">I5</strain>
    </source>
</reference>
<comment type="caution">
    <text evidence="1">The sequence shown here is derived from an EMBL/GenBank/DDBJ whole genome shotgun (WGS) entry which is preliminary data.</text>
</comment>
<name>A0A4V5TUS4_9BACI</name>
<dbReference type="EMBL" id="SZON01000584">
    <property type="protein sequence ID" value="TKI95063.1"/>
    <property type="molecule type" value="Genomic_DNA"/>
</dbReference>
<proteinExistence type="predicted"/>
<evidence type="ECO:0000313" key="2">
    <source>
        <dbReference type="Proteomes" id="UP000305222"/>
    </source>
</evidence>
<dbReference type="Proteomes" id="UP000305222">
    <property type="component" value="Unassembled WGS sequence"/>
</dbReference>